<evidence type="ECO:0000313" key="1">
    <source>
        <dbReference type="EMBL" id="KGI22514.1"/>
    </source>
</evidence>
<dbReference type="Proteomes" id="UP000029723">
    <property type="component" value="Unassembled WGS sequence"/>
</dbReference>
<dbReference type="Pfam" id="PF12741">
    <property type="entry name" value="SusD-like"/>
    <property type="match status" value="1"/>
</dbReference>
<dbReference type="SUPFAM" id="SSF48452">
    <property type="entry name" value="TPR-like"/>
    <property type="match status" value="1"/>
</dbReference>
<reference evidence="1 2" key="1">
    <citation type="submission" date="2014-07" db="EMBL/GenBank/DDBJ databases">
        <authorList>
            <person name="McCorrison J."/>
            <person name="Sanka R."/>
            <person name="Torralba M."/>
            <person name="Gillis M."/>
            <person name="Haft D.H."/>
            <person name="Methe B."/>
            <person name="Sutton G."/>
            <person name="Nelson K.E."/>
        </authorList>
    </citation>
    <scope>NUCLEOTIDE SEQUENCE [LARGE SCALE GENOMIC DNA]</scope>
    <source>
        <strain evidence="1 2">S9-PR14</strain>
    </source>
</reference>
<proteinExistence type="predicted"/>
<dbReference type="EMBL" id="JRPQ01000067">
    <property type="protein sequence ID" value="KGI22514.1"/>
    <property type="molecule type" value="Genomic_DNA"/>
</dbReference>
<accession>A0A098YSX6</accession>
<dbReference type="InterPro" id="IPR011990">
    <property type="entry name" value="TPR-like_helical_dom_sf"/>
</dbReference>
<dbReference type="Gene3D" id="1.25.40.390">
    <property type="match status" value="1"/>
</dbReference>
<dbReference type="AlphaFoldDB" id="A0A098YSX6"/>
<evidence type="ECO:0000313" key="2">
    <source>
        <dbReference type="Proteomes" id="UP000029723"/>
    </source>
</evidence>
<dbReference type="RefSeq" id="WP_036926588.1">
    <property type="nucleotide sequence ID" value="NZ_JRPQ01000067.1"/>
</dbReference>
<dbReference type="OrthoDB" id="1387301at2"/>
<organism evidence="1 2">
    <name type="scientific">Hoylesella timonensis S9-PR14</name>
    <dbReference type="NCBI Taxonomy" id="1401062"/>
    <lineage>
        <taxon>Bacteria</taxon>
        <taxon>Pseudomonadati</taxon>
        <taxon>Bacteroidota</taxon>
        <taxon>Bacteroidia</taxon>
        <taxon>Bacteroidales</taxon>
        <taxon>Prevotellaceae</taxon>
        <taxon>Hoylesella</taxon>
    </lineage>
</organism>
<name>A0A098YSX6_9BACT</name>
<sequence>MKRIQYIAVAALTTGFMTLQSCLDFDEPTDDFRPNDITIDEGDIVGEADSVNLINYKALYTEEQVDAAAKSLDKYFGMLKAAQYCMRGGKEGQYPVSHAYQRYYTLPDVYAQYGVVPHSDFAFASELISSYHASQDWIAGPNGQFMGARTSLTPLLNHKSSDSIPEVKAIALLLYNYAAIENVDMYGTIPYNDFKANKVDPPFKYDDMKTIYTGAEANIDTIVNCLRYFDSKPAWYQAKVKDIVNKFSEITQDKTNGVKNMETWVRFANSLKLRMAMHMVKAEPQLAQKWAEEAVKSGVIDDLKYEVALFPSQYGGVHPLVEISESWSDMRFSASFISLLKSLTHPYRFSLCMRNSGNLSNGQGVTLPAETDQVGIRSGIHTGKGQSYGSNQFIGFSRINKMLIEKAPLYLFKWAEIDFLRAEGALRGWDMGGKAELFYTRAIENSSIFEPGSELYNSFKPVLSQYGSVEKPVAYTYKDPTGSSPDMEGVTKIGVKWNEADDKETKLEKIITQKYIALFPNSMEAWGEMRRTGYPKMFPVLNVEEGDGSLKPGNLVRRILFPNSDDASLKDIQATGLKALGGPDQQATRVWWDVKGKGNF</sequence>
<gene>
    <name evidence="1" type="ORF">HMPREF9304_03995</name>
</gene>
<protein>
    <recommendedName>
        <fullName evidence="3">SusD/RagB family nutrient-binding outer membrane lipoprotein</fullName>
    </recommendedName>
</protein>
<dbReference type="PROSITE" id="PS51257">
    <property type="entry name" value="PROKAR_LIPOPROTEIN"/>
    <property type="match status" value="1"/>
</dbReference>
<evidence type="ECO:0008006" key="3">
    <source>
        <dbReference type="Google" id="ProtNLM"/>
    </source>
</evidence>
<comment type="caution">
    <text evidence="1">The sequence shown here is derived from an EMBL/GenBank/DDBJ whole genome shotgun (WGS) entry which is preliminary data.</text>
</comment>
<dbReference type="InterPro" id="IPR024302">
    <property type="entry name" value="SusD-like"/>
</dbReference>